<dbReference type="SFLD" id="SFLDG01067">
    <property type="entry name" value="SPASM/twitch_domain_containing"/>
    <property type="match status" value="1"/>
</dbReference>
<dbReference type="EMBL" id="FODD01000024">
    <property type="protein sequence ID" value="SEO35531.1"/>
    <property type="molecule type" value="Genomic_DNA"/>
</dbReference>
<dbReference type="PROSITE" id="PS51918">
    <property type="entry name" value="RADICAL_SAM"/>
    <property type="match status" value="1"/>
</dbReference>
<dbReference type="InterPro" id="IPR007197">
    <property type="entry name" value="rSAM"/>
</dbReference>
<keyword evidence="1" id="KW-0949">S-adenosyl-L-methionine</keyword>
<dbReference type="Gene3D" id="3.20.20.70">
    <property type="entry name" value="Aldolase class I"/>
    <property type="match status" value="1"/>
</dbReference>
<evidence type="ECO:0000313" key="6">
    <source>
        <dbReference type="EMBL" id="SEO35531.1"/>
    </source>
</evidence>
<dbReference type="PANTHER" id="PTHR11228:SF7">
    <property type="entry name" value="PQQA PEPTIDE CYCLASE"/>
    <property type="match status" value="1"/>
</dbReference>
<evidence type="ECO:0000256" key="1">
    <source>
        <dbReference type="ARBA" id="ARBA00022691"/>
    </source>
</evidence>
<feature type="domain" description="Radical SAM core" evidence="5">
    <location>
        <begin position="91"/>
        <end position="297"/>
    </location>
</feature>
<dbReference type="GO" id="GO:0003824">
    <property type="term" value="F:catalytic activity"/>
    <property type="evidence" value="ECO:0007669"/>
    <property type="project" value="InterPro"/>
</dbReference>
<gene>
    <name evidence="6" type="ORF">SAMN05216267_102441</name>
</gene>
<dbReference type="SUPFAM" id="SSF102114">
    <property type="entry name" value="Radical SAM enzymes"/>
    <property type="match status" value="1"/>
</dbReference>
<evidence type="ECO:0000256" key="4">
    <source>
        <dbReference type="ARBA" id="ARBA00023014"/>
    </source>
</evidence>
<dbReference type="InterPro" id="IPR013785">
    <property type="entry name" value="Aldolase_TIM"/>
</dbReference>
<dbReference type="SFLD" id="SFLDS00029">
    <property type="entry name" value="Radical_SAM"/>
    <property type="match status" value="1"/>
</dbReference>
<organism evidence="6 7">
    <name type="scientific">Actinacidiphila rubida</name>
    <dbReference type="NCBI Taxonomy" id="310780"/>
    <lineage>
        <taxon>Bacteria</taxon>
        <taxon>Bacillati</taxon>
        <taxon>Actinomycetota</taxon>
        <taxon>Actinomycetes</taxon>
        <taxon>Kitasatosporales</taxon>
        <taxon>Streptomycetaceae</taxon>
        <taxon>Actinacidiphila</taxon>
    </lineage>
</organism>
<sequence length="386" mass="42054">MTDEGTNALAPSGAAAPLLVASPFLAQYLLVQPGQAAGVRIPEVRYEELRSASAESRSVPDWLAEAVRRAWGTELYAAPVGNVILVRERSPFGYAKASWEINLGCDYDCEFCYLGEKRFEGLDWAGKQQLLRTLRDAGVLWLQITGGEALIDREFGAAYAYAHQLGMMVQVSSNGSSLRKQPIRDLFARHRPYRLTLSVYGATAGTYDKVTRNRGAFGRFLKGLDAAREDRLPVRLNVIVSDDNAHEVDAMVRLAESYGFPHQVFTTMSPTIDGEANPLATQAQGHVTARSVFTGCNAGRTFFHVNPHGIASVCKVGRDPSVNLVTEGVESLRRLGAIAESLQLRTGGCSGCTKAGTCRTCRPLAKLFQEAGDRRELYCQHGGYGS</sequence>
<keyword evidence="2" id="KW-0479">Metal-binding</keyword>
<keyword evidence="4" id="KW-0411">Iron-sulfur</keyword>
<keyword evidence="7" id="KW-1185">Reference proteome</keyword>
<dbReference type="AlphaFoldDB" id="A0A1H8P198"/>
<proteinExistence type="predicted"/>
<accession>A0A1H8P198</accession>
<evidence type="ECO:0000259" key="5">
    <source>
        <dbReference type="PROSITE" id="PS51918"/>
    </source>
</evidence>
<dbReference type="STRING" id="310780.SAMN05216267_102441"/>
<reference evidence="6 7" key="1">
    <citation type="submission" date="2016-10" db="EMBL/GenBank/DDBJ databases">
        <authorList>
            <person name="de Groot N.N."/>
        </authorList>
    </citation>
    <scope>NUCLEOTIDE SEQUENCE [LARGE SCALE GENOMIC DNA]</scope>
    <source>
        <strain evidence="6 7">CGMCC 4.2026</strain>
    </source>
</reference>
<dbReference type="GO" id="GO:0046872">
    <property type="term" value="F:metal ion binding"/>
    <property type="evidence" value="ECO:0007669"/>
    <property type="project" value="UniProtKB-KW"/>
</dbReference>
<dbReference type="CDD" id="cd01335">
    <property type="entry name" value="Radical_SAM"/>
    <property type="match status" value="1"/>
</dbReference>
<name>A0A1H8P198_9ACTN</name>
<dbReference type="InterPro" id="IPR058240">
    <property type="entry name" value="rSAM_sf"/>
</dbReference>
<dbReference type="GO" id="GO:0051536">
    <property type="term" value="F:iron-sulfur cluster binding"/>
    <property type="evidence" value="ECO:0007669"/>
    <property type="project" value="UniProtKB-KW"/>
</dbReference>
<dbReference type="PANTHER" id="PTHR11228">
    <property type="entry name" value="RADICAL SAM DOMAIN PROTEIN"/>
    <property type="match status" value="1"/>
</dbReference>
<dbReference type="Pfam" id="PF04055">
    <property type="entry name" value="Radical_SAM"/>
    <property type="match status" value="1"/>
</dbReference>
<dbReference type="Proteomes" id="UP000181951">
    <property type="component" value="Unassembled WGS sequence"/>
</dbReference>
<protein>
    <submittedName>
        <fullName evidence="6">Radical SAM superfamily enzyme, MoaA/NifB/PqqE/SkfB family</fullName>
    </submittedName>
</protein>
<keyword evidence="3" id="KW-0408">Iron</keyword>
<evidence type="ECO:0000256" key="2">
    <source>
        <dbReference type="ARBA" id="ARBA00022723"/>
    </source>
</evidence>
<evidence type="ECO:0000256" key="3">
    <source>
        <dbReference type="ARBA" id="ARBA00023004"/>
    </source>
</evidence>
<evidence type="ECO:0000313" key="7">
    <source>
        <dbReference type="Proteomes" id="UP000181951"/>
    </source>
</evidence>
<dbReference type="InterPro" id="IPR050377">
    <property type="entry name" value="Radical_SAM_PqqE_MftC-like"/>
</dbReference>